<dbReference type="RefSeq" id="WP_013708129.1">
    <property type="nucleotide sequence ID" value="NC_015389.1"/>
</dbReference>
<name>F2N747_CORGP</name>
<dbReference type="PROSITE" id="PS50977">
    <property type="entry name" value="HTH_TETR_2"/>
    <property type="match status" value="1"/>
</dbReference>
<evidence type="ECO:0000313" key="5">
    <source>
        <dbReference type="EMBL" id="AEB06386.1"/>
    </source>
</evidence>
<dbReference type="Pfam" id="PF00440">
    <property type="entry name" value="TetR_N"/>
    <property type="match status" value="1"/>
</dbReference>
<keyword evidence="6" id="KW-1185">Reference proteome</keyword>
<dbReference type="KEGG" id="cgo:Corgl_0260"/>
<feature type="domain" description="HTH tetR-type" evidence="4">
    <location>
        <begin position="8"/>
        <end position="69"/>
    </location>
</feature>
<evidence type="ECO:0000256" key="3">
    <source>
        <dbReference type="SAM" id="MobiDB-lite"/>
    </source>
</evidence>
<dbReference type="AlphaFoldDB" id="F2N747"/>
<dbReference type="eggNOG" id="COG1309">
    <property type="taxonomic scope" value="Bacteria"/>
</dbReference>
<sequence length="245" mass="27193">MARNKYPEETVARILDVAFELFTTKGFEETSIQDIIDHLDGLSKGAIYHHFKSKEEILDVVSNRMMESTIAELRRIRDDLALSGAQKISRLLSFSSTGPALDLWNRIEPDPDPVRNARLLAIQYHDTLQITSAQFLRPVIEQGVLDGSLSCPCPQEAADILSLLANLWMVPMFAPRGTIEEFKRRVRCFATVARSLGIEFADQNVNEVMINLAGFFDDGADGEVGPSHSDACAESAATVEPPNRD</sequence>
<dbReference type="InterPro" id="IPR009057">
    <property type="entry name" value="Homeodomain-like_sf"/>
</dbReference>
<gene>
    <name evidence="5" type="ordered locus">Corgl_0260</name>
</gene>
<evidence type="ECO:0000259" key="4">
    <source>
        <dbReference type="PROSITE" id="PS50977"/>
    </source>
</evidence>
<organism evidence="5 6">
    <name type="scientific">Coriobacterium glomerans (strain ATCC 49209 / DSM 20642 / JCM 10262 / PW2)</name>
    <dbReference type="NCBI Taxonomy" id="700015"/>
    <lineage>
        <taxon>Bacteria</taxon>
        <taxon>Bacillati</taxon>
        <taxon>Actinomycetota</taxon>
        <taxon>Coriobacteriia</taxon>
        <taxon>Coriobacteriales</taxon>
        <taxon>Coriobacteriaceae</taxon>
        <taxon>Coriobacterium</taxon>
    </lineage>
</organism>
<dbReference type="STRING" id="700015.Corgl_0260"/>
<feature type="DNA-binding region" description="H-T-H motif" evidence="2">
    <location>
        <begin position="32"/>
        <end position="51"/>
    </location>
</feature>
<feature type="region of interest" description="Disordered" evidence="3">
    <location>
        <begin position="225"/>
        <end position="245"/>
    </location>
</feature>
<dbReference type="EMBL" id="CP002628">
    <property type="protein sequence ID" value="AEB06386.1"/>
    <property type="molecule type" value="Genomic_DNA"/>
</dbReference>
<dbReference type="SUPFAM" id="SSF46689">
    <property type="entry name" value="Homeodomain-like"/>
    <property type="match status" value="1"/>
</dbReference>
<evidence type="ECO:0000256" key="2">
    <source>
        <dbReference type="PROSITE-ProRule" id="PRU00335"/>
    </source>
</evidence>
<dbReference type="PANTHER" id="PTHR43479:SF11">
    <property type="entry name" value="ACREF_ENVCD OPERON REPRESSOR-RELATED"/>
    <property type="match status" value="1"/>
</dbReference>
<dbReference type="Gene3D" id="1.10.357.10">
    <property type="entry name" value="Tetracycline Repressor, domain 2"/>
    <property type="match status" value="1"/>
</dbReference>
<dbReference type="InterPro" id="IPR050624">
    <property type="entry name" value="HTH-type_Tx_Regulator"/>
</dbReference>
<dbReference type="PANTHER" id="PTHR43479">
    <property type="entry name" value="ACREF/ENVCD OPERON REPRESSOR-RELATED"/>
    <property type="match status" value="1"/>
</dbReference>
<reference evidence="6" key="1">
    <citation type="journal article" date="2013" name="Stand. Genomic Sci.">
        <title>Complete genome sequence of Coriobacterium glomerans type strain (PW2(T)) from the midgut of Pyrrhocoris apterus L. (red soldier bug).</title>
        <authorList>
            <person name="Stackebrandt E."/>
            <person name="Zeytun A."/>
            <person name="Lapidus A."/>
            <person name="Nolan M."/>
            <person name="Lucas S."/>
            <person name="Hammon N."/>
            <person name="Deshpande S."/>
            <person name="Cheng J.F."/>
            <person name="Tapia R."/>
            <person name="Goodwin L.A."/>
            <person name="Pitluck S."/>
            <person name="Liolios K."/>
            <person name="Pagani I."/>
            <person name="Ivanova N."/>
            <person name="Mavromatis K."/>
            <person name="Mikhailova N."/>
            <person name="Huntemann M."/>
            <person name="Pati A."/>
            <person name="Chen A."/>
            <person name="Palaniappan K."/>
            <person name="Chang Y.J."/>
            <person name="Land M."/>
            <person name="Hauser L."/>
            <person name="Rohde M."/>
            <person name="Pukall R."/>
            <person name="Goker M."/>
            <person name="Detter J.C."/>
            <person name="Woyke T."/>
            <person name="Bristow J."/>
            <person name="Eisen J.A."/>
            <person name="Markowitz V."/>
            <person name="Hugenholtz P."/>
            <person name="Kyrpides N.C."/>
            <person name="Klenk H.P."/>
        </authorList>
    </citation>
    <scope>NUCLEOTIDE SEQUENCE</scope>
    <source>
        <strain evidence="6">ATCC 49209 / DSM 20642 / JCM 10262 / PW2</strain>
    </source>
</reference>
<evidence type="ECO:0000256" key="1">
    <source>
        <dbReference type="ARBA" id="ARBA00023125"/>
    </source>
</evidence>
<dbReference type="OrthoDB" id="7505659at2"/>
<dbReference type="HOGENOM" id="CLU_069356_29_1_11"/>
<evidence type="ECO:0000313" key="6">
    <source>
        <dbReference type="Proteomes" id="UP000006851"/>
    </source>
</evidence>
<dbReference type="InterPro" id="IPR001647">
    <property type="entry name" value="HTH_TetR"/>
</dbReference>
<keyword evidence="1 2" id="KW-0238">DNA-binding</keyword>
<protein>
    <submittedName>
        <fullName evidence="5">Transcriptional regulator, TetR family</fullName>
    </submittedName>
</protein>
<dbReference type="Proteomes" id="UP000006851">
    <property type="component" value="Chromosome"/>
</dbReference>
<accession>F2N747</accession>
<proteinExistence type="predicted"/>
<dbReference type="GO" id="GO:0003677">
    <property type="term" value="F:DNA binding"/>
    <property type="evidence" value="ECO:0007669"/>
    <property type="project" value="UniProtKB-UniRule"/>
</dbReference>